<proteinExistence type="predicted"/>
<reference evidence="2 3" key="1">
    <citation type="submission" date="2022-10" db="EMBL/GenBank/DDBJ databases">
        <title>Janthinobacterium sp. hw3 Genome sequencing.</title>
        <authorList>
            <person name="Park S."/>
        </authorList>
    </citation>
    <scope>NUCLEOTIDE SEQUENCE [LARGE SCALE GENOMIC DNA]</scope>
    <source>
        <strain evidence="3">hw3</strain>
    </source>
</reference>
<feature type="domain" description="Peptidase C1A papain C-terminal" evidence="1">
    <location>
        <begin position="56"/>
        <end position="284"/>
    </location>
</feature>
<evidence type="ECO:0000259" key="1">
    <source>
        <dbReference type="SMART" id="SM00645"/>
    </source>
</evidence>
<gene>
    <name evidence="2" type="ORF">OIK44_03690</name>
</gene>
<dbReference type="SMART" id="SM00645">
    <property type="entry name" value="Pept_C1"/>
    <property type="match status" value="1"/>
</dbReference>
<protein>
    <submittedName>
        <fullName evidence="2">C1 family peptidase</fullName>
    </submittedName>
</protein>
<sequence>MPTTAFAMGWLRDQPDFRDYTINNDKITPQMQMLGQASVKSDLKKMGVLQASTAALPVNTDLREFFPDVYDQEHLGSCTAQAGVGLVEYFQNRAFGTHASASRLFLYKVTRELLGLKGDTGAYLRTTMAALTLFGCPPEQYWAYTDHKPEFDTEPNGFCYAYAQNYQAISYYRLDTPEISPDELLNTIKKWLVAGLPSMFGFSVYSSYTQAGETGEIPLPVHGERIVGGHAVIAVGYDDTKYIKNNAPGAKETVGAFLIRNSWGKDWGIDGYGWLPYDYVLQALAVDWWTLTKSEWVNSQQFGL</sequence>
<organism evidence="2 3">
    <name type="scientific">Janthinobacterium fluminis</name>
    <dbReference type="NCBI Taxonomy" id="2987524"/>
    <lineage>
        <taxon>Bacteria</taxon>
        <taxon>Pseudomonadati</taxon>
        <taxon>Pseudomonadota</taxon>
        <taxon>Betaproteobacteria</taxon>
        <taxon>Burkholderiales</taxon>
        <taxon>Oxalobacteraceae</taxon>
        <taxon>Janthinobacterium</taxon>
    </lineage>
</organism>
<keyword evidence="3" id="KW-1185">Reference proteome</keyword>
<dbReference type="InterPro" id="IPR000668">
    <property type="entry name" value="Peptidase_C1A_C"/>
</dbReference>
<dbReference type="Pfam" id="PF00112">
    <property type="entry name" value="Peptidase_C1"/>
    <property type="match status" value="1"/>
</dbReference>
<dbReference type="CDD" id="cd02619">
    <property type="entry name" value="Peptidase_C1"/>
    <property type="match status" value="1"/>
</dbReference>
<dbReference type="Gene3D" id="3.90.70.10">
    <property type="entry name" value="Cysteine proteinases"/>
    <property type="match status" value="1"/>
</dbReference>
<dbReference type="RefSeq" id="WP_273669326.1">
    <property type="nucleotide sequence ID" value="NZ_JAQQXR010000001.1"/>
</dbReference>
<accession>A0ABT5JVS4</accession>
<dbReference type="Proteomes" id="UP001221208">
    <property type="component" value="Unassembled WGS sequence"/>
</dbReference>
<dbReference type="SUPFAM" id="SSF54001">
    <property type="entry name" value="Cysteine proteinases"/>
    <property type="match status" value="1"/>
</dbReference>
<name>A0ABT5JVS4_9BURK</name>
<dbReference type="EMBL" id="JAQQXR010000001">
    <property type="protein sequence ID" value="MDC8756689.1"/>
    <property type="molecule type" value="Genomic_DNA"/>
</dbReference>
<evidence type="ECO:0000313" key="2">
    <source>
        <dbReference type="EMBL" id="MDC8756689.1"/>
    </source>
</evidence>
<dbReference type="InterPro" id="IPR038765">
    <property type="entry name" value="Papain-like_cys_pep_sf"/>
</dbReference>
<evidence type="ECO:0000313" key="3">
    <source>
        <dbReference type="Proteomes" id="UP001221208"/>
    </source>
</evidence>
<comment type="caution">
    <text evidence="2">The sequence shown here is derived from an EMBL/GenBank/DDBJ whole genome shotgun (WGS) entry which is preliminary data.</text>
</comment>